<feature type="compositionally biased region" description="Polar residues" evidence="5">
    <location>
        <begin position="2493"/>
        <end position="2505"/>
    </location>
</feature>
<feature type="region of interest" description="Disordered" evidence="5">
    <location>
        <begin position="2065"/>
        <end position="2095"/>
    </location>
</feature>
<dbReference type="KEGG" id="tgo:TGME49_242055"/>
<accession>S8F488</accession>
<feature type="compositionally biased region" description="Basic and acidic residues" evidence="5">
    <location>
        <begin position="676"/>
        <end position="690"/>
    </location>
</feature>
<feature type="region of interest" description="Disordered" evidence="5">
    <location>
        <begin position="1234"/>
        <end position="1254"/>
    </location>
</feature>
<dbReference type="GeneID" id="7893930"/>
<feature type="region of interest" description="Disordered" evidence="5">
    <location>
        <begin position="1412"/>
        <end position="1485"/>
    </location>
</feature>
<feature type="compositionally biased region" description="Low complexity" evidence="5">
    <location>
        <begin position="418"/>
        <end position="434"/>
    </location>
</feature>
<dbReference type="SMART" id="SM00490">
    <property type="entry name" value="HELICc"/>
    <property type="match status" value="1"/>
</dbReference>
<feature type="region of interest" description="Disordered" evidence="5">
    <location>
        <begin position="756"/>
        <end position="776"/>
    </location>
</feature>
<feature type="compositionally biased region" description="Low complexity" evidence="5">
    <location>
        <begin position="1"/>
        <end position="13"/>
    </location>
</feature>
<keyword evidence="3 7" id="KW-0347">Helicase</keyword>
<dbReference type="EMBL" id="CM002040">
    <property type="protein sequence ID" value="EPT30621.1"/>
    <property type="molecule type" value="Genomic_DNA"/>
</dbReference>
<feature type="compositionally biased region" description="Polar residues" evidence="5">
    <location>
        <begin position="4324"/>
        <end position="4338"/>
    </location>
</feature>
<dbReference type="PANTHER" id="PTHR47961">
    <property type="entry name" value="DNA POLYMERASE THETA, PUTATIVE (AFU_ORTHOLOGUE AFUA_1G05260)-RELATED"/>
    <property type="match status" value="1"/>
</dbReference>
<feature type="region of interest" description="Disordered" evidence="5">
    <location>
        <begin position="201"/>
        <end position="323"/>
    </location>
</feature>
<feature type="compositionally biased region" description="Basic and acidic residues" evidence="5">
    <location>
        <begin position="2149"/>
        <end position="2210"/>
    </location>
</feature>
<feature type="region of interest" description="Disordered" evidence="5">
    <location>
        <begin position="2624"/>
        <end position="2665"/>
    </location>
</feature>
<feature type="region of interest" description="Disordered" evidence="5">
    <location>
        <begin position="2892"/>
        <end position="2911"/>
    </location>
</feature>
<feature type="compositionally biased region" description="Basic and acidic residues" evidence="5">
    <location>
        <begin position="3758"/>
        <end position="3799"/>
    </location>
</feature>
<feature type="compositionally biased region" description="Basic and acidic residues" evidence="5">
    <location>
        <begin position="35"/>
        <end position="46"/>
    </location>
</feature>
<feature type="compositionally biased region" description="Low complexity" evidence="5">
    <location>
        <begin position="3830"/>
        <end position="3846"/>
    </location>
</feature>
<evidence type="ECO:0000313" key="7">
    <source>
        <dbReference type="EMBL" id="EPT30621.1"/>
    </source>
</evidence>
<feature type="region of interest" description="Disordered" evidence="5">
    <location>
        <begin position="3594"/>
        <end position="3679"/>
    </location>
</feature>
<dbReference type="PANTHER" id="PTHR47961:SF6">
    <property type="entry name" value="DNA-DIRECTED DNA POLYMERASE"/>
    <property type="match status" value="1"/>
</dbReference>
<keyword evidence="4" id="KW-0067">ATP-binding</keyword>
<evidence type="ECO:0000256" key="5">
    <source>
        <dbReference type="SAM" id="MobiDB-lite"/>
    </source>
</evidence>
<feature type="compositionally biased region" description="Low complexity" evidence="5">
    <location>
        <begin position="1945"/>
        <end position="1971"/>
    </location>
</feature>
<feature type="region of interest" description="Disordered" evidence="5">
    <location>
        <begin position="2806"/>
        <end position="2830"/>
    </location>
</feature>
<feature type="region of interest" description="Disordered" evidence="5">
    <location>
        <begin position="4324"/>
        <end position="4426"/>
    </location>
</feature>
<dbReference type="Gene3D" id="3.40.50.300">
    <property type="entry name" value="P-loop containing nucleotide triphosphate hydrolases"/>
    <property type="match status" value="2"/>
</dbReference>
<feature type="region of interest" description="Disordered" evidence="5">
    <location>
        <begin position="3829"/>
        <end position="3874"/>
    </location>
</feature>
<feature type="region of interest" description="Disordered" evidence="5">
    <location>
        <begin position="2724"/>
        <end position="2746"/>
    </location>
</feature>
<feature type="region of interest" description="Disordered" evidence="5">
    <location>
        <begin position="2237"/>
        <end position="2279"/>
    </location>
</feature>
<feature type="compositionally biased region" description="Low complexity" evidence="5">
    <location>
        <begin position="208"/>
        <end position="217"/>
    </location>
</feature>
<feature type="compositionally biased region" description="Low complexity" evidence="5">
    <location>
        <begin position="1839"/>
        <end position="1862"/>
    </location>
</feature>
<sequence>MAHLSSSCSSSRSSPPPGPFYGQPFPSSDAEPEREESQARRDREQKPFSLAAYFQEKWKVTTEARDGNPTPGEHRPPDHLRCIPKHRAHRHALSLSCSSASCSSSASSSASSPASSSFSAFSFSSSCSSSGSPSSYLSLSNVLPCPALVKAYRETRGITTLFPWQFDCLSLSRPASPLSPGGPAGACSSPLRDLQIWPSRADADEEALSSASSPARAAKPKAADETEQEDSSRTPARSPKPWVHLRLGREATARNLSRSPSRHVVRDPLTTRGALEKSGEKPNDEKSGEKPNDETSGETTNDETSGEKPNDEDNGEKSGGVRVSLSHLPVRRVIDGGLNLLYSAPTSAGKSLVAEVLVFRHVLGLLGCPIRTSKPSGDVSTAASEEPADEAASANAEKRRPKRQRVLSPGDKSSHGFLPPSETTPQPSLSSLSLSSSSFSTPSLPTLSLSASSRAASFALSPPRRAALIVLPFVALVEEQFRKLAALAATLGEEASLKVVAFHHGSSSSFTDAFDVALCTIEKANALIQLLLEEETLAEKIGLVVVDELHMVGDSQRGFLLEVFLSKLLCFNRRRADQTHAAFRGQRARPRSEEETPVDRGAPGEGRNQLCEWAQGTGNAEEVTDPQAEAPRAGAAEERRRRRQRAEVETEREESREDGQGRGGTEMVEAGMHGATGREKGALELPEKRQAASRPPRSEQTLWPVQIVGMSATLGNLDEVAAWLSGVSFVSSHRPLPLREFYFCWDRISQEPFLQEKTSSSSSSSPSSSSAASHLWTPVPFPSEGRVLLCSEGEKRHASAKSTKTASSNCASVSHSSSPSSSSPSSSSPSSSSPSSSSHSSYSHSSSSHSSSSHSSSPSSSSPSSSSSASAPPFPPRQAAALFSLSLHCVRRGESVLVFCPTKLLCEKVAAFLVPKLEATIASSYFSPPLSTPAPLSSSLSSLSSLSSSFSSSFSSCPPPETCVREACSLRGALLSRLAAREGGSVSVSPRLASAFLAGVAFHHSGLTAFERRAVETAYRAGLLLVLCATSTLAAGVNLPAKRVVFFSPHIGRNFLSAGEYKQMAGRAGRLGALRSRGVSEKQRENDDGEEQVGGARGPLATEEDAGGEAIVLCREFEEEKVRFVMSAGLPILESPLASESHGLQRLLLEALACGGESTRQLGDAEEKPTPKTDRGWFGGSCAELVEVASCTLLMIQRHRRSLDAMTLRAPSLRISAPLLSPCAALGLPPSPASSAPRDLCDSPSPRRAASSSSSSACLQSSLVEAPVRRPEGRQAILQSPVYRDVKAAMRFLLKRGLARFSAFRDAYEATAKGRAVAASQLGPQEGFLTCALLDRHVDELVLSNDLHLAYLAVPLPPLPPPRSRPSCSYASCPPSSCCSPLASPSPSFSLPSSPSGASGVARRLLCPRPTSRSVGCEGTAHGEASSSEKAERREQLKGDVDGRRFTQGERDLAETAQGDASALDSRRREEEQREEEVKTRFKREQEEQAFALTRKELQILQKILRVFSPSESFALAKLGLSQVDVEALDSPGFLRDFHFSPQKRPAPLASSDASCASSSVSSSVSSSSVSSSSVSSSPPTSLSALQERRCFVVWRLRQALVLCLLLQGLEPKAVAAALAVSGGVSAVSLLHQQATLKAAMTAVLCARLGLWSLAEVLRSFQTRLEHSGLSLQVAPMLRLGVSSALARLLHDQLGVCTPQQLLAIGPARVAKALRRRLKLNVGRPSGSSRSVSAGSAATSDAAKARGEAKGGREDRGIFDEREGTRTRENAERDQKSLGSSASGPSALSFLAFFHADRAAAEVTADLFAQARRAVLSEAREARRPTKSFFATGPPADVSLSSSPLDSSSLPQSPFSRPQRPSLSAVPPFASFSRSFSLVSSSSSSSSSPSSFPFSSSPSSSSSSSSSSPSSFPFSSSPSSSSSSSSSSLRYPCSSFTSVRVVSSVPHSPLASGVSRRSPSPVAVRVSSSLRQPCCSEGRRGGNRSQVNSEKEENLCVRRDDSRPPSPALPSGDEKRPAPKPGETDMKRTETKEERIGSLVFTVEDDLDAVLESVQALCASSALSCGGSETRKKLGESLGRGRVSEGTKTSGTPELRHCQQEANSVGFHLALPNADAHRGGRRDALPRVTSRHPQKASLFSRKTGSTGEQIRKRERQAEERGESGEQAKERRARGDGDLGGSERRGESEEGKEEETTGRGNRDRRCERKEVSRLLPVPSLEGLQRIASAWLRAFHAREADAEEREPGEAGEERESRTQGLSDRTDGEKTAVHPDFSTHKESPRDAFLLLAESAIAEGKWFAVLDERHGSRGSRERDPSRSKFLPGFCIPEEFLFPVFVGSVEESQTRRETGEGSRKVTLEAPVSAATVRSSPLFLARAQAPASSPVTVSQLCAVLSQCPFFAASIVYESRRRTVRRTSVLQSSFQSLALSSSLLLSPRSRFASLSSSRPSACDTFFGGETQEKKSGASPGVCRAKQGERQVETDDEEETFVGSVFSQTGRNNTQTEELLESSRRETVPIALCLSSPFFGTFLLPLSLATALLSPFSASSFSSSSFSSSSPSSSSPSSPSFAASFFPSWGLSPFSSDASPAVFASPQKPRSPQLVVGDRQAWLRCIDGLAASLAGRGEEEGRADDEVRGKDSKESEKSAARRKGAATESKWGATDGAEERDFFENDLRRGERKTPLSLASFLQNAKHVLDLALPHLLLKRRAPELLQEAEAELHALRKHEREGEEEGKDGDEESESDESHLLGLWGSKVLISAAGESTSDSEAATTRARRQLHSFDSWERRRTAWILKVARQLVEAGKRGTKLQETDESKAPNRRDAERRERRRRRRIGKAVVVAIEENWRRICAFAVGFQSSSSDPVNVFSSFFSTTIYSLLFELRLRTESNRDSQYHRNQSPSGEYEGGSRALDVDGSLSSLRPPLLSVERRIYTAVRSSLSSFTGDLRCLCNGSSNVHSGPLFVEEPPTVAFFSSNVSTPRASCLLQSTLDTFIAPSVFHRSMHLTVAQRLKSEDMKIALLMQVVAEKLRRHGLLEVYVHLEAPLTRAVESMARRGLPVDSGYLHSQADRLRRLLHAIQGHVCRLAGCSVDLLDEESLLNLLLHVQQNLSHTHFSQPISSVLLHPLCVHDSPGLCSSPRERDGTDGQVEGRRGGESRGKETPERGSEAARRAEDPRRTEDEQRARRRGQESTATVTGERELKTTKFLPSFLSAGDGYLSEELTRLAVTVLREKKLSDNFLSCCNFQDFDDTEDFLATLLRRLDPFSPFATALRAFFQVYVHLAAVEALLSDTRLHTVRRAGGPIFCGCSRSFASTSVHSNARAQKKMRSDSGQRKAEKESEAQERDERRKAEGLRSAEREERQRRDCGEKFRFEWRLPVKIQEWGNAVGRLLPEHPFPLRQLHSRLHASSAAGASQLRLPRQRTLQEDWDAFLLSTRTSASRSFCGEDQQSFRRLFPFLVLPRGRNKDASVSSLSCSLSTSSNDAVLEPRGPQHPPCCQNSSSSSFSSASSFSSSYYSPITSASFSPPCSSASPASFMSSSPSSALPSPSSLSASSCLSSASSASCSAAASLELHSWIDPHLADPLAQASLRGLRGKPPSVSPRGAAENVAERGRQGDGARAADGPSASRRACSGDSQGTSPSVSCRERTEGGEESDRASGGDGDGDAAEKCGERASKAPTKKDVFDLLGIPLVGPDREPVRVYVHPVRPASCRRPQAAAVSECSKETESAKQAFQVSGASRLELCMRRQKRVRSSRAAEERLDQDRSEAAGAREERKKEEERECEEREAGCEGDRTGDASTCRRMWGEAFLLSVSVADRRVEKHCCKSSPSSSLLAAPRVSPPLFRGETGEAREQETHAGGQRGDGLRRNSKQRRVTLEAKVVFIHDLKRFGKSLSAAGRQSSRTRLEATELQEGKEAQVRQRELHSALEVDKFQQSSDAASEQQRHNSQWHTSLAPAHEREAKRKREEEEEEKLQRRSILEWKENVVHWFPASRVSRLDAPLILTSPKRKNVVCARRGEEEEGEKEEEQEEEEQEEEEEEGIDLRDIVVASEGRLLMAVEVEFLERLCLQLLVFTYFARSPPLQRLVSSLFVVSPSAAGERERKEDLSCLSSLLRSLLASSSPSETPLQPPSKENRHGGNRREAFFTQVLGDALRQWPDTAVEAPFSDARTLEWSPESHVFLQTTRQLIASKKRTEGVSHRKRLSRWRQVVRAAEAEAVKCMLLALMREEDTGDGSDEVDKVGDSGDEQELESLGVSVSPSSSQRNRNCFYVYPLLPLSNGIVLEVCATHQEAISRQVCACVATALRPLLFFSATPFSSASGGVNTQDARNGGQKQSEELVEGRTNDFGRVQTAQRLGGFDFAGGSRDTPRREKESPRQRSGCERERKNWDSRDRTSESRQKCSFPVTTRSGVSWRAISGSEQ</sequence>
<dbReference type="SMART" id="SM00487">
    <property type="entry name" value="DEXDc"/>
    <property type="match status" value="1"/>
</dbReference>
<feature type="compositionally biased region" description="Basic and acidic residues" evidence="5">
    <location>
        <begin position="1743"/>
        <end position="1776"/>
    </location>
</feature>
<feature type="compositionally biased region" description="Acidic residues" evidence="5">
    <location>
        <begin position="4023"/>
        <end position="4044"/>
    </location>
</feature>
<feature type="compositionally biased region" description="Polar residues" evidence="5">
    <location>
        <begin position="3936"/>
        <end position="3955"/>
    </location>
</feature>
<feature type="compositionally biased region" description="Basic and acidic residues" evidence="5">
    <location>
        <begin position="2806"/>
        <end position="2828"/>
    </location>
</feature>
<dbReference type="InterPro" id="IPR001650">
    <property type="entry name" value="Helicase_C-like"/>
</dbReference>
<feature type="region of interest" description="Disordered" evidence="5">
    <location>
        <begin position="3320"/>
        <end position="3362"/>
    </location>
</feature>
<feature type="region of interest" description="Disordered" evidence="5">
    <location>
        <begin position="2457"/>
        <end position="2509"/>
    </location>
</feature>
<feature type="region of interest" description="Disordered" evidence="5">
    <location>
        <begin position="3897"/>
        <end position="3973"/>
    </location>
</feature>
<dbReference type="OrthoDB" id="333933at2759"/>
<feature type="region of interest" description="Disordered" evidence="5">
    <location>
        <begin position="3134"/>
        <end position="3199"/>
    </location>
</feature>
<evidence type="ECO:0000256" key="1">
    <source>
        <dbReference type="ARBA" id="ARBA00022741"/>
    </source>
</evidence>
<dbReference type="SUPFAM" id="SSF52540">
    <property type="entry name" value="P-loop containing nucleoside triphosphate hydrolases"/>
    <property type="match status" value="2"/>
</dbReference>
<feature type="compositionally biased region" description="Basic and acidic residues" evidence="5">
    <location>
        <begin position="1989"/>
        <end position="2003"/>
    </location>
</feature>
<dbReference type="GO" id="GO:0004386">
    <property type="term" value="F:helicase activity"/>
    <property type="evidence" value="ECO:0007669"/>
    <property type="project" value="UniProtKB-KW"/>
</dbReference>
<dbReference type="RefSeq" id="XP_018637584.1">
    <property type="nucleotide sequence ID" value="XM_018780633.1"/>
</dbReference>
<feature type="compositionally biased region" description="Low complexity" evidence="5">
    <location>
        <begin position="800"/>
        <end position="871"/>
    </location>
</feature>
<feature type="region of interest" description="Disordered" evidence="5">
    <location>
        <begin position="1075"/>
        <end position="1102"/>
    </location>
</feature>
<feature type="compositionally biased region" description="Basic and acidic residues" evidence="5">
    <location>
        <begin position="2115"/>
        <end position="2125"/>
    </location>
</feature>
<keyword evidence="2" id="KW-0378">Hydrolase</keyword>
<feature type="compositionally biased region" description="Basic and acidic residues" evidence="5">
    <location>
        <begin position="2624"/>
        <end position="2647"/>
    </location>
</feature>
<feature type="region of interest" description="Disordered" evidence="5">
    <location>
        <begin position="1818"/>
        <end position="1862"/>
    </location>
</feature>
<reference evidence="7" key="1">
    <citation type="submission" date="2013-04" db="EMBL/GenBank/DDBJ databases">
        <authorList>
            <person name="Sibley D."/>
            <person name="Venepally P."/>
            <person name="Karamycheva S."/>
            <person name="Hadjithomas M."/>
            <person name="Khan A."/>
            <person name="Brunk B."/>
            <person name="Roos D."/>
            <person name="Caler E."/>
            <person name="Lorenzi H."/>
        </authorList>
    </citation>
    <scope>NUCLEOTIDE SEQUENCE [LARGE SCALE GENOMIC DNA]</scope>
    <source>
        <strain evidence="7">ME49</strain>
    </source>
</reference>
<feature type="region of interest" description="Disordered" evidence="5">
    <location>
        <begin position="580"/>
        <end position="699"/>
    </location>
</feature>
<feature type="compositionally biased region" description="Basic and acidic residues" evidence="5">
    <location>
        <begin position="1465"/>
        <end position="1485"/>
    </location>
</feature>
<organism evidence="7 8">
    <name type="scientific">Toxoplasma gondii (strain ATCC 50611 / Me49)</name>
    <dbReference type="NCBI Taxonomy" id="508771"/>
    <lineage>
        <taxon>Eukaryota</taxon>
        <taxon>Sar</taxon>
        <taxon>Alveolata</taxon>
        <taxon>Apicomplexa</taxon>
        <taxon>Conoidasida</taxon>
        <taxon>Coccidia</taxon>
        <taxon>Eucoccidiorida</taxon>
        <taxon>Eimeriorina</taxon>
        <taxon>Sarcocystidae</taxon>
        <taxon>Toxoplasma</taxon>
    </lineage>
</organism>
<feature type="compositionally biased region" description="Low complexity" evidence="5">
    <location>
        <begin position="759"/>
        <end position="773"/>
    </location>
</feature>
<feature type="compositionally biased region" description="Basic and acidic residues" evidence="5">
    <location>
        <begin position="3669"/>
        <end position="3679"/>
    </location>
</feature>
<feature type="compositionally biased region" description="Basic and acidic residues" evidence="5">
    <location>
        <begin position="3960"/>
        <end position="3973"/>
    </location>
</feature>
<feature type="region of interest" description="Disordered" evidence="5">
    <location>
        <begin position="1883"/>
        <end position="1931"/>
    </location>
</feature>
<name>S8F488_TOXGM</name>
<feature type="region of interest" description="Disordered" evidence="5">
    <location>
        <begin position="2114"/>
        <end position="2210"/>
    </location>
</feature>
<feature type="compositionally biased region" description="Basic and acidic residues" evidence="5">
    <location>
        <begin position="1427"/>
        <end position="1454"/>
    </location>
</feature>
<feature type="compositionally biased region" description="Low complexity" evidence="5">
    <location>
        <begin position="4255"/>
        <end position="4266"/>
    </location>
</feature>
<dbReference type="GO" id="GO:0003676">
    <property type="term" value="F:nucleic acid binding"/>
    <property type="evidence" value="ECO:0007669"/>
    <property type="project" value="InterPro"/>
</dbReference>
<feature type="compositionally biased region" description="Low complexity" evidence="5">
    <location>
        <begin position="1722"/>
        <end position="1742"/>
    </location>
</feature>
<dbReference type="Pfam" id="PF00271">
    <property type="entry name" value="Helicase_C"/>
    <property type="match status" value="1"/>
</dbReference>
<feature type="compositionally biased region" description="Basic and acidic residues" evidence="5">
    <location>
        <begin position="274"/>
        <end position="293"/>
    </location>
</feature>
<feature type="compositionally biased region" description="Basic and acidic residues" evidence="5">
    <location>
        <begin position="635"/>
        <end position="660"/>
    </location>
</feature>
<feature type="compositionally biased region" description="Basic and acidic residues" evidence="5">
    <location>
        <begin position="3907"/>
        <end position="3935"/>
    </location>
</feature>
<feature type="compositionally biased region" description="Basic and acidic residues" evidence="5">
    <location>
        <begin position="4339"/>
        <end position="4350"/>
    </location>
</feature>
<feature type="region of interest" description="Disordered" evidence="5">
    <location>
        <begin position="799"/>
        <end position="873"/>
    </location>
</feature>
<dbReference type="InterPro" id="IPR014001">
    <property type="entry name" value="Helicase_ATP-bd"/>
</dbReference>
<feature type="region of interest" description="Disordered" evidence="5">
    <location>
        <begin position="370"/>
        <end position="434"/>
    </location>
</feature>
<proteinExistence type="predicted"/>
<feature type="compositionally biased region" description="Basic and acidic residues" evidence="5">
    <location>
        <begin position="3850"/>
        <end position="3859"/>
    </location>
</feature>
<dbReference type="Pfam" id="PF00270">
    <property type="entry name" value="DEAD"/>
    <property type="match status" value="1"/>
</dbReference>
<feature type="compositionally biased region" description="Low complexity" evidence="5">
    <location>
        <begin position="380"/>
        <end position="395"/>
    </location>
</feature>
<feature type="region of interest" description="Disordered" evidence="5">
    <location>
        <begin position="4123"/>
        <end position="4144"/>
    </location>
</feature>
<evidence type="ECO:0000259" key="6">
    <source>
        <dbReference type="PROSITE" id="PS51194"/>
    </source>
</evidence>
<dbReference type="InterPro" id="IPR027417">
    <property type="entry name" value="P-loop_NTPase"/>
</dbReference>
<dbReference type="InterPro" id="IPR050474">
    <property type="entry name" value="Hel308_SKI2-like"/>
</dbReference>
<feature type="region of interest" description="Disordered" evidence="5">
    <location>
        <begin position="1722"/>
        <end position="1783"/>
    </location>
</feature>
<feature type="compositionally biased region" description="Basic and acidic residues" evidence="5">
    <location>
        <begin position="2012"/>
        <end position="2033"/>
    </location>
</feature>
<evidence type="ECO:0000256" key="2">
    <source>
        <dbReference type="ARBA" id="ARBA00022801"/>
    </source>
</evidence>
<feature type="compositionally biased region" description="Polar residues" evidence="5">
    <location>
        <begin position="3636"/>
        <end position="3645"/>
    </location>
</feature>
<keyword evidence="8" id="KW-1185">Reference proteome</keyword>
<feature type="region of interest" description="Disordered" evidence="5">
    <location>
        <begin position="60"/>
        <end position="81"/>
    </location>
</feature>
<protein>
    <submittedName>
        <fullName evidence="7">DEAD/DEAH box helicase domain-containing protein</fullName>
    </submittedName>
</protein>
<dbReference type="GO" id="GO:0005524">
    <property type="term" value="F:ATP binding"/>
    <property type="evidence" value="ECO:0007669"/>
    <property type="project" value="UniProtKB-KW"/>
</dbReference>
<feature type="compositionally biased region" description="Basic and acidic residues" evidence="5">
    <location>
        <begin position="3647"/>
        <end position="3661"/>
    </location>
</feature>
<feature type="region of interest" description="Disordered" evidence="5">
    <location>
        <begin position="4235"/>
        <end position="4266"/>
    </location>
</feature>
<dbReference type="PROSITE" id="PS51194">
    <property type="entry name" value="HELICASE_CTER"/>
    <property type="match status" value="1"/>
</dbReference>
<dbReference type="Proteomes" id="UP000001529">
    <property type="component" value="Chromosome VI"/>
</dbReference>
<feature type="region of interest" description="Disordered" evidence="5">
    <location>
        <begin position="3755"/>
        <end position="3800"/>
    </location>
</feature>
<evidence type="ECO:0000256" key="4">
    <source>
        <dbReference type="ARBA" id="ARBA00022840"/>
    </source>
</evidence>
<dbReference type="VEuPathDB" id="ToxoDB:TGME49_242055"/>
<dbReference type="GO" id="GO:0016787">
    <property type="term" value="F:hydrolase activity"/>
    <property type="evidence" value="ECO:0007669"/>
    <property type="project" value="UniProtKB-KW"/>
</dbReference>
<gene>
    <name evidence="7" type="ORF">TGME49_242055</name>
</gene>
<feature type="compositionally biased region" description="Basic and acidic residues" evidence="5">
    <location>
        <begin position="4371"/>
        <end position="4404"/>
    </location>
</feature>
<feature type="compositionally biased region" description="Acidic residues" evidence="5">
    <location>
        <begin position="2731"/>
        <end position="2744"/>
    </location>
</feature>
<evidence type="ECO:0000256" key="3">
    <source>
        <dbReference type="ARBA" id="ARBA00022806"/>
    </source>
</evidence>
<keyword evidence="1" id="KW-0547">Nucleotide-binding</keyword>
<feature type="domain" description="Helicase C-terminal" evidence="6">
    <location>
        <begin position="881"/>
        <end position="1108"/>
    </location>
</feature>
<feature type="region of interest" description="Disordered" evidence="5">
    <location>
        <begin position="1"/>
        <end position="48"/>
    </location>
</feature>
<feature type="region of interest" description="Disordered" evidence="5">
    <location>
        <begin position="1945"/>
        <end position="2033"/>
    </location>
</feature>
<dbReference type="EMBL" id="KE138826">
    <property type="protein sequence ID" value="EPT30621.1"/>
    <property type="molecule type" value="Genomic_DNA"/>
</dbReference>
<feature type="compositionally biased region" description="Basic and acidic residues" evidence="5">
    <location>
        <begin position="3328"/>
        <end position="3362"/>
    </location>
</feature>
<evidence type="ECO:0000313" key="8">
    <source>
        <dbReference type="Proteomes" id="UP000001529"/>
    </source>
</evidence>
<dbReference type="InterPro" id="IPR011545">
    <property type="entry name" value="DEAD/DEAH_box_helicase_dom"/>
</dbReference>
<feature type="region of interest" description="Disordered" evidence="5">
    <location>
        <begin position="4016"/>
        <end position="4046"/>
    </location>
</feature>
<feature type="compositionally biased region" description="Basic and acidic residues" evidence="5">
    <location>
        <begin position="3139"/>
        <end position="3190"/>
    </location>
</feature>